<sequence length="361" mass="41210">MKHILRILIALVFIASGFVKAVDAIGFSFKLEEYFSPTVFNMPFFEKQALPIAIFVVVIELVFGFMLLLRMRLKLTLTVLIALCVFFAFLTFYSAYFNVVTDCGCFGDAIKFTPWQSFWKDIILLVGLLILWMLYRNELNQPEEKSSFKKYASAFAFLTMVFVINWGISHEPLIDFRHYKIGTDLNAEKAKIAKNPSEYKTFYSLKNEKTGEVLDVNQDEYVNKEEYWKEGSPWKIEEGKTTSKIVKQGYESEIAKFKPETAEGMDLTEEILQAPKAVLVFSYDPKNADKDLIAKTEAKVKNLKDATVFGISTDPNTFTQIQNGMMDGTAIKTIARSNPFVLTLQNGKITDKLSAKDYLKK</sequence>
<evidence type="ECO:0000313" key="8">
    <source>
        <dbReference type="Proteomes" id="UP000831460"/>
    </source>
</evidence>
<evidence type="ECO:0000256" key="4">
    <source>
        <dbReference type="ARBA" id="ARBA00023136"/>
    </source>
</evidence>
<evidence type="ECO:0000256" key="5">
    <source>
        <dbReference type="SAM" id="Phobius"/>
    </source>
</evidence>
<feature type="transmembrane region" description="Helical" evidence="5">
    <location>
        <begin position="151"/>
        <end position="168"/>
    </location>
</feature>
<keyword evidence="4 5" id="KW-0472">Membrane</keyword>
<gene>
    <name evidence="7" type="ORF">MTP09_06425</name>
</gene>
<dbReference type="NCBIfam" id="NF045576">
    <property type="entry name" value="BT_3928_fam"/>
    <property type="match status" value="1"/>
</dbReference>
<evidence type="ECO:0000256" key="2">
    <source>
        <dbReference type="ARBA" id="ARBA00022692"/>
    </source>
</evidence>
<dbReference type="Proteomes" id="UP000831460">
    <property type="component" value="Chromosome"/>
</dbReference>
<evidence type="ECO:0000259" key="6">
    <source>
        <dbReference type="Pfam" id="PF07291"/>
    </source>
</evidence>
<comment type="subcellular location">
    <subcellularLocation>
        <location evidence="1">Membrane</location>
        <topology evidence="1">Multi-pass membrane protein</topology>
    </subcellularLocation>
</comment>
<keyword evidence="3 5" id="KW-1133">Transmembrane helix</keyword>
<feature type="domain" description="Methylamine utilisation protein MauE" evidence="6">
    <location>
        <begin position="3"/>
        <end position="133"/>
    </location>
</feature>
<feature type="transmembrane region" description="Helical" evidence="5">
    <location>
        <begin position="117"/>
        <end position="135"/>
    </location>
</feature>
<name>A0ABY4BT06_9FLAO</name>
<dbReference type="InterPro" id="IPR009908">
    <property type="entry name" value="Methylamine_util_MauE"/>
</dbReference>
<feature type="transmembrane region" description="Helical" evidence="5">
    <location>
        <begin position="75"/>
        <end position="97"/>
    </location>
</feature>
<evidence type="ECO:0000256" key="3">
    <source>
        <dbReference type="ARBA" id="ARBA00022989"/>
    </source>
</evidence>
<keyword evidence="8" id="KW-1185">Reference proteome</keyword>
<accession>A0ABY4BT06</accession>
<evidence type="ECO:0000313" key="7">
    <source>
        <dbReference type="EMBL" id="UOE42270.1"/>
    </source>
</evidence>
<reference evidence="7 8" key="1">
    <citation type="submission" date="2022-03" db="EMBL/GenBank/DDBJ databases">
        <title>Chryseobacterium sp. isolated from particulate matters in swine house.</title>
        <authorList>
            <person name="Won M."/>
            <person name="Kim S.-J."/>
            <person name="Kwon S.-W."/>
        </authorList>
    </citation>
    <scope>NUCLEOTIDE SEQUENCE [LARGE SCALE GENOMIC DNA]</scope>
    <source>
        <strain evidence="7 8">SC2-2</strain>
    </source>
</reference>
<evidence type="ECO:0000256" key="1">
    <source>
        <dbReference type="ARBA" id="ARBA00004141"/>
    </source>
</evidence>
<protein>
    <submittedName>
        <fullName evidence="7">DoxX family protein</fullName>
    </submittedName>
</protein>
<dbReference type="RefSeq" id="WP_243551279.1">
    <property type="nucleotide sequence ID" value="NZ_CP094532.1"/>
</dbReference>
<dbReference type="EMBL" id="CP094532">
    <property type="protein sequence ID" value="UOE42270.1"/>
    <property type="molecule type" value="Genomic_DNA"/>
</dbReference>
<organism evidence="7 8">
    <name type="scientific">Chryseobacterium suipulveris</name>
    <dbReference type="NCBI Taxonomy" id="2929800"/>
    <lineage>
        <taxon>Bacteria</taxon>
        <taxon>Pseudomonadati</taxon>
        <taxon>Bacteroidota</taxon>
        <taxon>Flavobacteriia</taxon>
        <taxon>Flavobacteriales</taxon>
        <taxon>Weeksellaceae</taxon>
        <taxon>Chryseobacterium group</taxon>
        <taxon>Chryseobacterium</taxon>
    </lineage>
</organism>
<keyword evidence="2 5" id="KW-0812">Transmembrane</keyword>
<dbReference type="Pfam" id="PF07291">
    <property type="entry name" value="MauE"/>
    <property type="match status" value="1"/>
</dbReference>
<proteinExistence type="predicted"/>
<feature type="transmembrane region" description="Helical" evidence="5">
    <location>
        <begin position="48"/>
        <end position="68"/>
    </location>
</feature>